<evidence type="ECO:0000313" key="2">
    <source>
        <dbReference type="EMBL" id="KOS39469.1"/>
    </source>
</evidence>
<comment type="caution">
    <text evidence="2">The sequence shown here is derived from an EMBL/GenBank/DDBJ whole genome shotgun (WGS) entry which is preliminary data.</text>
</comment>
<evidence type="ECO:0000313" key="3">
    <source>
        <dbReference type="Proteomes" id="UP000037696"/>
    </source>
</evidence>
<organism evidence="2 3">
    <name type="scientific">Penicillium nordicum</name>
    <dbReference type="NCBI Taxonomy" id="229535"/>
    <lineage>
        <taxon>Eukaryota</taxon>
        <taxon>Fungi</taxon>
        <taxon>Dikarya</taxon>
        <taxon>Ascomycota</taxon>
        <taxon>Pezizomycotina</taxon>
        <taxon>Eurotiomycetes</taxon>
        <taxon>Eurotiomycetidae</taxon>
        <taxon>Eurotiales</taxon>
        <taxon>Aspergillaceae</taxon>
        <taxon>Penicillium</taxon>
    </lineage>
</organism>
<gene>
    <name evidence="2" type="ORF">ACN38_g9667</name>
</gene>
<feature type="region of interest" description="Disordered" evidence="1">
    <location>
        <begin position="1"/>
        <end position="57"/>
    </location>
</feature>
<dbReference type="EMBL" id="LHQQ01000201">
    <property type="protein sequence ID" value="KOS39469.1"/>
    <property type="molecule type" value="Genomic_DNA"/>
</dbReference>
<dbReference type="AlphaFoldDB" id="A0A0M9WCM9"/>
<sequence>MWPNRSPAERLSLPQFLRPNPGKDLSSLVPPCPICPPTTVGSQEAGGSPPTSDPIDPEEIVTLGSKVRDFIVHFQPYSEDVIDATPIAESHLLKRHWREQASSKVYEYDGKVTRGKIMPW</sequence>
<evidence type="ECO:0000256" key="1">
    <source>
        <dbReference type="SAM" id="MobiDB-lite"/>
    </source>
</evidence>
<protein>
    <submittedName>
        <fullName evidence="2">Uncharacterized protein</fullName>
    </submittedName>
</protein>
<accession>A0A0M9WCM9</accession>
<reference evidence="2 3" key="1">
    <citation type="submission" date="2015-08" db="EMBL/GenBank/DDBJ databases">
        <title>Genome sequencing of Penicillium nordicum.</title>
        <authorList>
            <person name="Nguyen H.D."/>
            <person name="Seifert K.A."/>
        </authorList>
    </citation>
    <scope>NUCLEOTIDE SEQUENCE [LARGE SCALE GENOMIC DNA]</scope>
    <source>
        <strain evidence="2 3">DAOMC 185683</strain>
    </source>
</reference>
<proteinExistence type="predicted"/>
<dbReference type="Proteomes" id="UP000037696">
    <property type="component" value="Unassembled WGS sequence"/>
</dbReference>
<keyword evidence="3" id="KW-1185">Reference proteome</keyword>
<name>A0A0M9WCM9_9EURO</name>